<dbReference type="EMBL" id="CP003108">
    <property type="protein sequence ID" value="AET68695.1"/>
    <property type="molecule type" value="Genomic_DNA"/>
</dbReference>
<protein>
    <submittedName>
        <fullName evidence="2">Putative flavoprotein</fullName>
    </submittedName>
</protein>
<reference evidence="3" key="1">
    <citation type="submission" date="2011-11" db="EMBL/GenBank/DDBJ databases">
        <title>Complete sequence of Desulfosporosinus orientis DSM 765.</title>
        <authorList>
            <person name="Lucas S."/>
            <person name="Han J."/>
            <person name="Lapidus A."/>
            <person name="Cheng J.-F."/>
            <person name="Goodwin L."/>
            <person name="Pitluck S."/>
            <person name="Peters L."/>
            <person name="Ovchinnikova G."/>
            <person name="Teshima H."/>
            <person name="Detter J.C."/>
            <person name="Han C."/>
            <person name="Tapia R."/>
            <person name="Land M."/>
            <person name="Hauser L."/>
            <person name="Kyrpides N."/>
            <person name="Ivanova N."/>
            <person name="Pagani I."/>
            <person name="Pester M."/>
            <person name="Spring S."/>
            <person name="Ollivier B."/>
            <person name="Rattei T."/>
            <person name="Klenk H.-P."/>
            <person name="Wagner M."/>
            <person name="Loy A."/>
            <person name="Woyke T."/>
        </authorList>
    </citation>
    <scope>NUCLEOTIDE SEQUENCE [LARGE SCALE GENOMIC DNA]</scope>
    <source>
        <strain evidence="3">ATCC 19365 / DSM 765 / NCIMB 8382 / VKM B-1628</strain>
    </source>
</reference>
<dbReference type="PATRIC" id="fig|768706.3.peg.3216"/>
<accession>G7W954</accession>
<dbReference type="GO" id="GO:0010181">
    <property type="term" value="F:FMN binding"/>
    <property type="evidence" value="ECO:0007669"/>
    <property type="project" value="TreeGrafter"/>
</dbReference>
<sequence>MTKNIKIIGISGSLRQNSYNTATLHAAASLLPESATLEIVDLSGIPIFNEDDEAKGVPQVVIDFKEKLAKADAILIATPEYNYSIPPVIKNALDWASRGNDLPLKGKPLAMVTASLGMLSGGYVQHHLRRVCAKLEMKTVNKRQVLITNASKKFSPDSKLIDELAKKSLSNLMGELVDKTNAIMSAKAEGF</sequence>
<evidence type="ECO:0000313" key="3">
    <source>
        <dbReference type="Proteomes" id="UP000006346"/>
    </source>
</evidence>
<proteinExistence type="predicted"/>
<dbReference type="InterPro" id="IPR005025">
    <property type="entry name" value="FMN_Rdtase-like_dom"/>
</dbReference>
<keyword evidence="3" id="KW-1185">Reference proteome</keyword>
<dbReference type="HOGENOM" id="CLU_055322_4_2_9"/>
<feature type="domain" description="NADPH-dependent FMN reductase-like" evidence="1">
    <location>
        <begin position="5"/>
        <end position="150"/>
    </location>
</feature>
<reference evidence="2 3" key="2">
    <citation type="journal article" date="2012" name="J. Bacteriol.">
        <title>Complete genome sequences of Desulfosporosinus orientis DSM765T, Desulfosporosinus youngiae DSM17734T, Desulfosporosinus meridiei DSM13257T, and Desulfosporosinus acidiphilus DSM22704T.</title>
        <authorList>
            <person name="Pester M."/>
            <person name="Brambilla E."/>
            <person name="Alazard D."/>
            <person name="Rattei T."/>
            <person name="Weinmaier T."/>
            <person name="Han J."/>
            <person name="Lucas S."/>
            <person name="Lapidus A."/>
            <person name="Cheng J.F."/>
            <person name="Goodwin L."/>
            <person name="Pitluck S."/>
            <person name="Peters L."/>
            <person name="Ovchinnikova G."/>
            <person name="Teshima H."/>
            <person name="Detter J.C."/>
            <person name="Han C.S."/>
            <person name="Tapia R."/>
            <person name="Land M.L."/>
            <person name="Hauser L."/>
            <person name="Kyrpides N.C."/>
            <person name="Ivanova N.N."/>
            <person name="Pagani I."/>
            <person name="Huntmann M."/>
            <person name="Wei C.L."/>
            <person name="Davenport K.W."/>
            <person name="Daligault H."/>
            <person name="Chain P.S."/>
            <person name="Chen A."/>
            <person name="Mavromatis K."/>
            <person name="Markowitz V."/>
            <person name="Szeto E."/>
            <person name="Mikhailova N."/>
            <person name="Pati A."/>
            <person name="Wagner M."/>
            <person name="Woyke T."/>
            <person name="Ollivier B."/>
            <person name="Klenk H.P."/>
            <person name="Spring S."/>
            <person name="Loy A."/>
        </authorList>
    </citation>
    <scope>NUCLEOTIDE SEQUENCE [LARGE SCALE GENOMIC DNA]</scope>
    <source>
        <strain evidence="3">ATCC 19365 / DSM 765 / NCIMB 8382 / VKM B-1628</strain>
    </source>
</reference>
<dbReference type="AlphaFoldDB" id="G7W954"/>
<evidence type="ECO:0000259" key="1">
    <source>
        <dbReference type="Pfam" id="PF03358"/>
    </source>
</evidence>
<dbReference type="Gene3D" id="3.40.50.360">
    <property type="match status" value="1"/>
</dbReference>
<dbReference type="Pfam" id="PF03358">
    <property type="entry name" value="FMN_red"/>
    <property type="match status" value="1"/>
</dbReference>
<evidence type="ECO:0000313" key="2">
    <source>
        <dbReference type="EMBL" id="AET68695.1"/>
    </source>
</evidence>
<dbReference type="GO" id="GO:0005829">
    <property type="term" value="C:cytosol"/>
    <property type="evidence" value="ECO:0007669"/>
    <property type="project" value="TreeGrafter"/>
</dbReference>
<dbReference type="STRING" id="768706.Desor_3191"/>
<name>G7W954_DESOD</name>
<dbReference type="GO" id="GO:0016491">
    <property type="term" value="F:oxidoreductase activity"/>
    <property type="evidence" value="ECO:0007669"/>
    <property type="project" value="InterPro"/>
</dbReference>
<dbReference type="InterPro" id="IPR029039">
    <property type="entry name" value="Flavoprotein-like_sf"/>
</dbReference>
<dbReference type="InterPro" id="IPR050712">
    <property type="entry name" value="NAD(P)H-dep_reductase"/>
</dbReference>
<dbReference type="OrthoDB" id="9806724at2"/>
<gene>
    <name evidence="2" type="ordered locus">Desor_3191</name>
</gene>
<dbReference type="Proteomes" id="UP000006346">
    <property type="component" value="Chromosome"/>
</dbReference>
<dbReference type="eggNOG" id="COG0431">
    <property type="taxonomic scope" value="Bacteria"/>
</dbReference>
<dbReference type="KEGG" id="dor:Desor_3191"/>
<organism evidence="2 3">
    <name type="scientific">Desulfosporosinus orientis (strain ATCC 19365 / DSM 765 / NCIMB 8382 / VKM B-1628 / Singapore I)</name>
    <name type="common">Desulfotomaculum orientis</name>
    <dbReference type="NCBI Taxonomy" id="768706"/>
    <lineage>
        <taxon>Bacteria</taxon>
        <taxon>Bacillati</taxon>
        <taxon>Bacillota</taxon>
        <taxon>Clostridia</taxon>
        <taxon>Eubacteriales</taxon>
        <taxon>Desulfitobacteriaceae</taxon>
        <taxon>Desulfosporosinus</taxon>
    </lineage>
</organism>
<dbReference type="SUPFAM" id="SSF52218">
    <property type="entry name" value="Flavoproteins"/>
    <property type="match status" value="1"/>
</dbReference>
<dbReference type="PANTHER" id="PTHR30543">
    <property type="entry name" value="CHROMATE REDUCTASE"/>
    <property type="match status" value="1"/>
</dbReference>
<dbReference type="PANTHER" id="PTHR30543:SF21">
    <property type="entry name" value="NAD(P)H-DEPENDENT FMN REDUCTASE LOT6"/>
    <property type="match status" value="1"/>
</dbReference>
<dbReference type="RefSeq" id="WP_014185503.1">
    <property type="nucleotide sequence ID" value="NC_016584.1"/>
</dbReference>